<dbReference type="Gene3D" id="3.40.50.10330">
    <property type="entry name" value="Probable inorganic polyphosphate/atp-NAD kinase, domain 1"/>
    <property type="match status" value="1"/>
</dbReference>
<evidence type="ECO:0000256" key="1">
    <source>
        <dbReference type="ARBA" id="ARBA00022679"/>
    </source>
</evidence>
<keyword evidence="5" id="KW-0547">Nucleotide-binding</keyword>
<keyword evidence="5" id="KW-0963">Cytoplasm</keyword>
<dbReference type="AlphaFoldDB" id="A0A7C1HX29"/>
<keyword evidence="2 5" id="KW-0418">Kinase</keyword>
<feature type="binding site" evidence="5">
    <location>
        <position position="78"/>
    </location>
    <ligand>
        <name>NAD(+)</name>
        <dbReference type="ChEBI" id="CHEBI:57540"/>
    </ligand>
</feature>
<dbReference type="GO" id="GO:0005524">
    <property type="term" value="F:ATP binding"/>
    <property type="evidence" value="ECO:0007669"/>
    <property type="project" value="UniProtKB-KW"/>
</dbReference>
<comment type="function">
    <text evidence="5">Involved in the regulation of the intracellular balance of NAD and NADP, and is a key enzyme in the biosynthesis of NADP. Catalyzes specifically the phosphorylation on 2'-hydroxyl of the adenosine moiety of NAD to yield NADP.</text>
</comment>
<protein>
    <recommendedName>
        <fullName evidence="5">NAD kinase</fullName>
        <ecNumber evidence="5">2.7.1.23</ecNumber>
    </recommendedName>
    <alternativeName>
        <fullName evidence="5">ATP-dependent NAD kinase</fullName>
    </alternativeName>
</protein>
<proteinExistence type="inferred from homology"/>
<feature type="binding site" evidence="5">
    <location>
        <position position="209"/>
    </location>
    <ligand>
        <name>NAD(+)</name>
        <dbReference type="ChEBI" id="CHEBI:57540"/>
    </ligand>
</feature>
<comment type="cofactor">
    <cofactor evidence="5">
        <name>a divalent metal cation</name>
        <dbReference type="ChEBI" id="CHEBI:60240"/>
    </cofactor>
</comment>
<feature type="active site" description="Proton acceptor" evidence="5">
    <location>
        <position position="73"/>
    </location>
</feature>
<dbReference type="SUPFAM" id="SSF111331">
    <property type="entry name" value="NAD kinase/diacylglycerol kinase-like"/>
    <property type="match status" value="1"/>
</dbReference>
<feature type="binding site" evidence="5">
    <location>
        <begin position="73"/>
        <end position="74"/>
    </location>
    <ligand>
        <name>NAD(+)</name>
        <dbReference type="ChEBI" id="CHEBI:57540"/>
    </ligand>
</feature>
<feature type="binding site" evidence="5">
    <location>
        <begin position="185"/>
        <end position="190"/>
    </location>
    <ligand>
        <name>NAD(+)</name>
        <dbReference type="ChEBI" id="CHEBI:57540"/>
    </ligand>
</feature>
<comment type="catalytic activity">
    <reaction evidence="5">
        <text>NAD(+) + ATP = ADP + NADP(+) + H(+)</text>
        <dbReference type="Rhea" id="RHEA:18629"/>
        <dbReference type="ChEBI" id="CHEBI:15378"/>
        <dbReference type="ChEBI" id="CHEBI:30616"/>
        <dbReference type="ChEBI" id="CHEBI:57540"/>
        <dbReference type="ChEBI" id="CHEBI:58349"/>
        <dbReference type="ChEBI" id="CHEBI:456216"/>
        <dbReference type="EC" id="2.7.1.23"/>
    </reaction>
</comment>
<dbReference type="PANTHER" id="PTHR20275">
    <property type="entry name" value="NAD KINASE"/>
    <property type="match status" value="1"/>
</dbReference>
<dbReference type="GO" id="GO:0006741">
    <property type="term" value="P:NADP+ biosynthetic process"/>
    <property type="evidence" value="ECO:0007669"/>
    <property type="project" value="UniProtKB-UniRule"/>
</dbReference>
<name>A0A7C1HX29_9CREN</name>
<evidence type="ECO:0000256" key="2">
    <source>
        <dbReference type="ARBA" id="ARBA00022777"/>
    </source>
</evidence>
<dbReference type="InterPro" id="IPR017438">
    <property type="entry name" value="ATP-NAD_kinase_N"/>
</dbReference>
<dbReference type="Gene3D" id="2.60.200.30">
    <property type="entry name" value="Probable inorganic polyphosphate/atp-NAD kinase, domain 2"/>
    <property type="match status" value="1"/>
</dbReference>
<organism evidence="6">
    <name type="scientific">Fervidicoccus fontis</name>
    <dbReference type="NCBI Taxonomy" id="683846"/>
    <lineage>
        <taxon>Archaea</taxon>
        <taxon>Thermoproteota</taxon>
        <taxon>Thermoprotei</taxon>
        <taxon>Fervidicoccales</taxon>
        <taxon>Fervidicoccaceae</taxon>
        <taxon>Fervidicoccus</taxon>
    </lineage>
</organism>
<keyword evidence="5" id="KW-0067">ATP-binding</keyword>
<comment type="subcellular location">
    <subcellularLocation>
        <location evidence="5">Cytoplasm</location>
    </subcellularLocation>
</comment>
<dbReference type="GO" id="GO:0005737">
    <property type="term" value="C:cytoplasm"/>
    <property type="evidence" value="ECO:0007669"/>
    <property type="project" value="UniProtKB-SubCell"/>
</dbReference>
<dbReference type="InterPro" id="IPR002504">
    <property type="entry name" value="NADK"/>
</dbReference>
<feature type="binding site" evidence="5">
    <location>
        <position position="174"/>
    </location>
    <ligand>
        <name>NAD(+)</name>
        <dbReference type="ChEBI" id="CHEBI:57540"/>
    </ligand>
</feature>
<keyword evidence="1 5" id="KW-0808">Transferase</keyword>
<gene>
    <name evidence="5" type="primary">nadK</name>
    <name evidence="6" type="ORF">ENO04_04250</name>
</gene>
<dbReference type="GO" id="GO:0046872">
    <property type="term" value="F:metal ion binding"/>
    <property type="evidence" value="ECO:0007669"/>
    <property type="project" value="UniProtKB-UniRule"/>
</dbReference>
<sequence>MMRWECKRIGIVVKRNSKEALTTGREIVSFLNQKGLEPVNATLNKIPSDELGLSSEPQDFDEEICRVIVIGGDGTFLRVIQELTSKELSPVIMTIGAGRRCFYFDIDSSEATLYIDRFLKNDFLVQQYFLGSISIENEKTYSFLNEAVLVGDRAKLARLEVYIGTTKLYDVFGDGLIISTSTGSTAYSLSAGGPVIEPSLASFVITPLASIQLSNRPVVISPLLEIRVLVRKDGVMPRLIIDGIDKGYVERGKTLYFKIYKKPLHVARFKWVRFYERTFERKTLY</sequence>
<dbReference type="EC" id="2.7.1.23" evidence="5"/>
<feature type="binding site" evidence="5">
    <location>
        <begin position="145"/>
        <end position="146"/>
    </location>
    <ligand>
        <name>NAD(+)</name>
        <dbReference type="ChEBI" id="CHEBI:57540"/>
    </ligand>
</feature>
<keyword evidence="3 5" id="KW-0521">NADP</keyword>
<keyword evidence="4 5" id="KW-0520">NAD</keyword>
<dbReference type="Pfam" id="PF20143">
    <property type="entry name" value="NAD_kinase_C"/>
    <property type="match status" value="1"/>
</dbReference>
<dbReference type="InterPro" id="IPR017437">
    <property type="entry name" value="ATP-NAD_kinase_PpnK-typ_C"/>
</dbReference>
<dbReference type="InterPro" id="IPR016064">
    <property type="entry name" value="NAD/diacylglycerol_kinase_sf"/>
</dbReference>
<reference evidence="6" key="1">
    <citation type="journal article" date="2020" name="mSystems">
        <title>Genome- and Community-Level Interaction Insights into Carbon Utilization and Element Cycling Functions of Hydrothermarchaeota in Hydrothermal Sediment.</title>
        <authorList>
            <person name="Zhou Z."/>
            <person name="Liu Y."/>
            <person name="Xu W."/>
            <person name="Pan J."/>
            <person name="Luo Z.H."/>
            <person name="Li M."/>
        </authorList>
    </citation>
    <scope>NUCLEOTIDE SEQUENCE [LARGE SCALE GENOMIC DNA]</scope>
    <source>
        <strain evidence="6">SpSt-123</strain>
    </source>
</reference>
<comment type="caution">
    <text evidence="5">Lacks conserved residue(s) required for the propagation of feature annotation.</text>
</comment>
<evidence type="ECO:0000256" key="4">
    <source>
        <dbReference type="ARBA" id="ARBA00023027"/>
    </source>
</evidence>
<comment type="similarity">
    <text evidence="5">Belongs to the NAD kinase family.</text>
</comment>
<dbReference type="GO" id="GO:0003951">
    <property type="term" value="F:NAD+ kinase activity"/>
    <property type="evidence" value="ECO:0007669"/>
    <property type="project" value="UniProtKB-UniRule"/>
</dbReference>
<accession>A0A7C1HX29</accession>
<evidence type="ECO:0000313" key="6">
    <source>
        <dbReference type="EMBL" id="HDS10807.1"/>
    </source>
</evidence>
<dbReference type="GO" id="GO:0019674">
    <property type="term" value="P:NAD+ metabolic process"/>
    <property type="evidence" value="ECO:0007669"/>
    <property type="project" value="InterPro"/>
</dbReference>
<dbReference type="PANTHER" id="PTHR20275:SF0">
    <property type="entry name" value="NAD KINASE"/>
    <property type="match status" value="1"/>
</dbReference>
<comment type="caution">
    <text evidence="6">The sequence shown here is derived from an EMBL/GenBank/DDBJ whole genome shotgun (WGS) entry which is preliminary data.</text>
</comment>
<dbReference type="HAMAP" id="MF_00361">
    <property type="entry name" value="NAD_kinase"/>
    <property type="match status" value="1"/>
</dbReference>
<evidence type="ECO:0000256" key="3">
    <source>
        <dbReference type="ARBA" id="ARBA00022857"/>
    </source>
</evidence>
<dbReference type="Pfam" id="PF01513">
    <property type="entry name" value="NAD_kinase"/>
    <property type="match status" value="1"/>
</dbReference>
<evidence type="ECO:0000256" key="5">
    <source>
        <dbReference type="HAMAP-Rule" id="MF_00361"/>
    </source>
</evidence>
<dbReference type="EMBL" id="DSDY01000132">
    <property type="protein sequence ID" value="HDS10807.1"/>
    <property type="molecule type" value="Genomic_DNA"/>
</dbReference>